<dbReference type="PANTHER" id="PTHR43335:SF3">
    <property type="entry name" value="ABC TRANSPORTER"/>
    <property type="match status" value="1"/>
</dbReference>
<dbReference type="InterPro" id="IPR003593">
    <property type="entry name" value="AAA+_ATPase"/>
</dbReference>
<dbReference type="CDD" id="cd03230">
    <property type="entry name" value="ABC_DR_subfamily_A"/>
    <property type="match status" value="1"/>
</dbReference>
<evidence type="ECO:0000256" key="3">
    <source>
        <dbReference type="ARBA" id="ARBA00022741"/>
    </source>
</evidence>
<dbReference type="GO" id="GO:0016887">
    <property type="term" value="F:ATP hydrolysis activity"/>
    <property type="evidence" value="ECO:0007669"/>
    <property type="project" value="InterPro"/>
</dbReference>
<organism evidence="6">
    <name type="scientific">marine metagenome</name>
    <dbReference type="NCBI Taxonomy" id="408172"/>
    <lineage>
        <taxon>unclassified sequences</taxon>
        <taxon>metagenomes</taxon>
        <taxon>ecological metagenomes</taxon>
    </lineage>
</organism>
<keyword evidence="2" id="KW-0813">Transport</keyword>
<dbReference type="SMART" id="SM00382">
    <property type="entry name" value="AAA"/>
    <property type="match status" value="1"/>
</dbReference>
<dbReference type="PROSITE" id="PS50893">
    <property type="entry name" value="ABC_TRANSPORTER_2"/>
    <property type="match status" value="1"/>
</dbReference>
<evidence type="ECO:0000256" key="1">
    <source>
        <dbReference type="ARBA" id="ARBA00005417"/>
    </source>
</evidence>
<protein>
    <recommendedName>
        <fullName evidence="5">ABC transporter domain-containing protein</fullName>
    </recommendedName>
</protein>
<feature type="domain" description="ABC transporter" evidence="5">
    <location>
        <begin position="17"/>
        <end position="247"/>
    </location>
</feature>
<dbReference type="InterPro" id="IPR003439">
    <property type="entry name" value="ABC_transporter-like_ATP-bd"/>
</dbReference>
<keyword evidence="3" id="KW-0547">Nucleotide-binding</keyword>
<reference evidence="6" key="1">
    <citation type="submission" date="2018-05" db="EMBL/GenBank/DDBJ databases">
        <authorList>
            <person name="Lanie J.A."/>
            <person name="Ng W.-L."/>
            <person name="Kazmierczak K.M."/>
            <person name="Andrzejewski T.M."/>
            <person name="Davidsen T.M."/>
            <person name="Wayne K.J."/>
            <person name="Tettelin H."/>
            <person name="Glass J.I."/>
            <person name="Rusch D."/>
            <person name="Podicherti R."/>
            <person name="Tsui H.-C.T."/>
            <person name="Winkler M.E."/>
        </authorList>
    </citation>
    <scope>NUCLEOTIDE SEQUENCE</scope>
</reference>
<gene>
    <name evidence="6" type="ORF">METZ01_LOCUS111013</name>
</gene>
<name>A0A381X044_9ZZZZ</name>
<dbReference type="EMBL" id="UINC01013466">
    <property type="protein sequence ID" value="SVA58159.1"/>
    <property type="molecule type" value="Genomic_DNA"/>
</dbReference>
<dbReference type="GO" id="GO:0005524">
    <property type="term" value="F:ATP binding"/>
    <property type="evidence" value="ECO:0007669"/>
    <property type="project" value="UniProtKB-KW"/>
</dbReference>
<comment type="similarity">
    <text evidence="1">Belongs to the ABC transporter superfamily.</text>
</comment>
<evidence type="ECO:0000259" key="5">
    <source>
        <dbReference type="PROSITE" id="PS50893"/>
    </source>
</evidence>
<evidence type="ECO:0000256" key="4">
    <source>
        <dbReference type="ARBA" id="ARBA00022840"/>
    </source>
</evidence>
<dbReference type="Pfam" id="PF00005">
    <property type="entry name" value="ABC_tran"/>
    <property type="match status" value="1"/>
</dbReference>
<evidence type="ECO:0000313" key="6">
    <source>
        <dbReference type="EMBL" id="SVA58159.1"/>
    </source>
</evidence>
<evidence type="ECO:0000256" key="2">
    <source>
        <dbReference type="ARBA" id="ARBA00022448"/>
    </source>
</evidence>
<proteinExistence type="inferred from homology"/>
<dbReference type="AlphaFoldDB" id="A0A381X044"/>
<accession>A0A381X044</accession>
<keyword evidence="4" id="KW-0067">ATP-binding</keyword>
<dbReference type="Gene3D" id="3.40.50.300">
    <property type="entry name" value="P-loop containing nucleotide triphosphate hydrolases"/>
    <property type="match status" value="1"/>
</dbReference>
<dbReference type="PANTHER" id="PTHR43335">
    <property type="entry name" value="ABC TRANSPORTER, ATP-BINDING PROTEIN"/>
    <property type="match status" value="1"/>
</dbReference>
<dbReference type="InterPro" id="IPR027417">
    <property type="entry name" value="P-loop_NTPase"/>
</dbReference>
<sequence>MSEESPTLPPPVSSVAVETFGLTRHYGNLTALNQLDLTVNQGDLFGFIGSNGAGKTTTLRILSTFLSPSTGTARVLGHDVVREANQVRRILGYMPDFFGVYKDMEVTEYLDFFAACYRIGAAKREQTINDVLELVGLSEKKGSLIGALSRGMQQRIGLARVLVHDPEILLLDEPASGLDPRARIEMMAILQELQRLGKTILISSHILSELQSLCNRVAIIEKGSLIYSGPVQGVQDQFTQKPGYRLRVADNPERALELLHERPEIAEAELEEQSDHIHVALADGQTNGGVIASIIVNGGLQLTGLEEVEMDLEDVFLQVTRGETQ</sequence>
<dbReference type="SUPFAM" id="SSF52540">
    <property type="entry name" value="P-loop containing nucleoside triphosphate hydrolases"/>
    <property type="match status" value="1"/>
</dbReference>